<feature type="transmembrane region" description="Helical" evidence="1">
    <location>
        <begin position="314"/>
        <end position="333"/>
    </location>
</feature>
<feature type="domain" description="EamA" evidence="2">
    <location>
        <begin position="6"/>
        <end position="139"/>
    </location>
</feature>
<evidence type="ECO:0000259" key="2">
    <source>
        <dbReference type="Pfam" id="PF00892"/>
    </source>
</evidence>
<name>A0A812L2Q3_SYMPI</name>
<sequence>MARSDGVAAALAAPIFMVVGFIFWEQHWKGSALELNIFKCSLASVLCAVMIAITTGLAHLAEASGMALNMLAVSSLIGIVIGDLTWLMALQRIGARRVIVVDCLAPFIGAMLGRIFLDERIASLGYAGMLVTVVGVLLCALEKQADHDDRAEQKLDGDVLFSGYSLAFVNVFFDAMGAFLTKRWGGPPLDALDITVIRFGAASIMLLAVYLVIKVSGMVSQQQFLGDAVLPYDETKPLLESEQKEGLAPTSLLGMTQREWLLVTMGVLLVTCCNPVLYNYALFQIPLAFAITLASFGPIYAIPLVYLMRKGEAVTTRSVVGALLAVAGVVMLAQS</sequence>
<protein>
    <recommendedName>
        <fullName evidence="2">EamA domain-containing protein</fullName>
    </recommendedName>
</protein>
<keyword evidence="1" id="KW-0812">Transmembrane</keyword>
<dbReference type="AlphaFoldDB" id="A0A812L2Q3"/>
<proteinExistence type="predicted"/>
<feature type="transmembrane region" description="Helical" evidence="1">
    <location>
        <begin position="161"/>
        <end position="180"/>
    </location>
</feature>
<evidence type="ECO:0000256" key="1">
    <source>
        <dbReference type="SAM" id="Phobius"/>
    </source>
</evidence>
<feature type="transmembrane region" description="Helical" evidence="1">
    <location>
        <begin position="287"/>
        <end position="307"/>
    </location>
</feature>
<feature type="transmembrane region" description="Helical" evidence="1">
    <location>
        <begin position="260"/>
        <end position="281"/>
    </location>
</feature>
<dbReference type="OrthoDB" id="428046at2759"/>
<comment type="caution">
    <text evidence="3">The sequence shown here is derived from an EMBL/GenBank/DDBJ whole genome shotgun (WGS) entry which is preliminary data.</text>
</comment>
<dbReference type="EMBL" id="CAJNIZ010005258">
    <property type="protein sequence ID" value="CAE7240253.1"/>
    <property type="molecule type" value="Genomic_DNA"/>
</dbReference>
<dbReference type="PANTHER" id="PTHR22911:SF137">
    <property type="entry name" value="SOLUTE CARRIER FAMILY 35 MEMBER G2-RELATED"/>
    <property type="match status" value="1"/>
</dbReference>
<accession>A0A812L2Q3</accession>
<gene>
    <name evidence="3" type="ORF">SPIL2461_LOCUS4094</name>
</gene>
<organism evidence="3 4">
    <name type="scientific">Symbiodinium pilosum</name>
    <name type="common">Dinoflagellate</name>
    <dbReference type="NCBI Taxonomy" id="2952"/>
    <lineage>
        <taxon>Eukaryota</taxon>
        <taxon>Sar</taxon>
        <taxon>Alveolata</taxon>
        <taxon>Dinophyceae</taxon>
        <taxon>Suessiales</taxon>
        <taxon>Symbiodiniaceae</taxon>
        <taxon>Symbiodinium</taxon>
    </lineage>
</organism>
<reference evidence="3" key="1">
    <citation type="submission" date="2021-02" db="EMBL/GenBank/DDBJ databases">
        <authorList>
            <person name="Dougan E. K."/>
            <person name="Rhodes N."/>
            <person name="Thang M."/>
            <person name="Chan C."/>
        </authorList>
    </citation>
    <scope>NUCLEOTIDE SEQUENCE</scope>
</reference>
<feature type="transmembrane region" description="Helical" evidence="1">
    <location>
        <begin position="192"/>
        <end position="213"/>
    </location>
</feature>
<feature type="transmembrane region" description="Helical" evidence="1">
    <location>
        <begin position="36"/>
        <end position="60"/>
    </location>
</feature>
<dbReference type="PANTHER" id="PTHR22911">
    <property type="entry name" value="ACYL-MALONYL CONDENSING ENZYME-RELATED"/>
    <property type="match status" value="1"/>
</dbReference>
<dbReference type="InterPro" id="IPR037185">
    <property type="entry name" value="EmrE-like"/>
</dbReference>
<dbReference type="SUPFAM" id="SSF103481">
    <property type="entry name" value="Multidrug resistance efflux transporter EmrE"/>
    <property type="match status" value="2"/>
</dbReference>
<feature type="transmembrane region" description="Helical" evidence="1">
    <location>
        <begin position="6"/>
        <end position="24"/>
    </location>
</feature>
<keyword evidence="4" id="KW-1185">Reference proteome</keyword>
<keyword evidence="1" id="KW-0472">Membrane</keyword>
<dbReference type="Gene3D" id="1.10.3730.20">
    <property type="match status" value="2"/>
</dbReference>
<evidence type="ECO:0000313" key="3">
    <source>
        <dbReference type="EMBL" id="CAE7240253.1"/>
    </source>
</evidence>
<feature type="transmembrane region" description="Helical" evidence="1">
    <location>
        <begin position="123"/>
        <end position="141"/>
    </location>
</feature>
<dbReference type="InterPro" id="IPR000620">
    <property type="entry name" value="EamA_dom"/>
</dbReference>
<keyword evidence="1" id="KW-1133">Transmembrane helix</keyword>
<feature type="domain" description="EamA" evidence="2">
    <location>
        <begin position="256"/>
        <end position="332"/>
    </location>
</feature>
<dbReference type="Proteomes" id="UP000649617">
    <property type="component" value="Unassembled WGS sequence"/>
</dbReference>
<dbReference type="Pfam" id="PF00892">
    <property type="entry name" value="EamA"/>
    <property type="match status" value="2"/>
</dbReference>
<dbReference type="GO" id="GO:0016020">
    <property type="term" value="C:membrane"/>
    <property type="evidence" value="ECO:0007669"/>
    <property type="project" value="InterPro"/>
</dbReference>
<evidence type="ECO:0000313" key="4">
    <source>
        <dbReference type="Proteomes" id="UP000649617"/>
    </source>
</evidence>
<feature type="transmembrane region" description="Helical" evidence="1">
    <location>
        <begin position="98"/>
        <end position="117"/>
    </location>
</feature>
<feature type="transmembrane region" description="Helical" evidence="1">
    <location>
        <begin position="66"/>
        <end position="86"/>
    </location>
</feature>